<feature type="domain" description="Ion transport" evidence="12">
    <location>
        <begin position="38"/>
        <end position="251"/>
    </location>
</feature>
<evidence type="ECO:0000256" key="9">
    <source>
        <dbReference type="ARBA" id="ARBA00023136"/>
    </source>
</evidence>
<comment type="caution">
    <text evidence="13">The sequence shown here is derived from an EMBL/GenBank/DDBJ whole genome shotgun (WGS) entry which is preliminary data.</text>
</comment>
<dbReference type="SUPFAM" id="SSF81324">
    <property type="entry name" value="Voltage-gated potassium channels"/>
    <property type="match status" value="1"/>
</dbReference>
<dbReference type="PANTHER" id="PTHR11537">
    <property type="entry name" value="VOLTAGE-GATED POTASSIUM CHANNEL"/>
    <property type="match status" value="1"/>
</dbReference>
<dbReference type="PANTHER" id="PTHR11537:SF254">
    <property type="entry name" value="POTASSIUM VOLTAGE-GATED CHANNEL PROTEIN SHAB"/>
    <property type="match status" value="1"/>
</dbReference>
<feature type="transmembrane region" description="Helical" evidence="11">
    <location>
        <begin position="100"/>
        <end position="119"/>
    </location>
</feature>
<feature type="transmembrane region" description="Helical" evidence="11">
    <location>
        <begin position="224"/>
        <end position="246"/>
    </location>
</feature>
<dbReference type="GO" id="GO:0005249">
    <property type="term" value="F:voltage-gated potassium channel activity"/>
    <property type="evidence" value="ECO:0007669"/>
    <property type="project" value="InterPro"/>
</dbReference>
<evidence type="ECO:0000256" key="2">
    <source>
        <dbReference type="ARBA" id="ARBA00022448"/>
    </source>
</evidence>
<keyword evidence="3" id="KW-0633">Potassium transport</keyword>
<dbReference type="PRINTS" id="PR00169">
    <property type="entry name" value="KCHANNEL"/>
</dbReference>
<keyword evidence="14" id="KW-1185">Reference proteome</keyword>
<keyword evidence="8" id="KW-0406">Ion transport</keyword>
<sequence length="292" mass="32726">MSREPLPSSTGPEFGKPLRGWRLRCYTIIFEADTRAGRNFDLLLILMVLASVALVMLDSVGGLRARYGPWLSAFEYFFTAAFTAEYLLRLACVRHPLRYALSFYGLVDLLAVLPTYLAILEPSLYALVDVRVLRLLRVFRILKLHAYMQEYISLGRALRASARKIFVFLSAVLMVVLIMGTVMFIVEGPEHGFTSIPVGVYWAITTLTTVGYGDLTPKTDLGRLIASLMMLLGWGVLAVPTGIVTAEMSAQRFQFPPQTTTRTCHDCLTEGHLPDAKFCRNCGAKLPRYQRE</sequence>
<evidence type="ECO:0000256" key="11">
    <source>
        <dbReference type="SAM" id="Phobius"/>
    </source>
</evidence>
<evidence type="ECO:0000256" key="3">
    <source>
        <dbReference type="ARBA" id="ARBA00022538"/>
    </source>
</evidence>
<evidence type="ECO:0000256" key="7">
    <source>
        <dbReference type="ARBA" id="ARBA00022989"/>
    </source>
</evidence>
<keyword evidence="5" id="KW-0631">Potassium channel</keyword>
<dbReference type="RefSeq" id="WP_184298344.1">
    <property type="nucleotide sequence ID" value="NZ_JACHLP010000003.1"/>
</dbReference>
<keyword evidence="9 11" id="KW-0472">Membrane</keyword>
<keyword evidence="10 13" id="KW-0407">Ion channel</keyword>
<feature type="transmembrane region" description="Helical" evidence="11">
    <location>
        <begin position="192"/>
        <end position="212"/>
    </location>
</feature>
<protein>
    <submittedName>
        <fullName evidence="13">Voltage-gated potassium channel</fullName>
    </submittedName>
</protein>
<dbReference type="AlphaFoldDB" id="A0A840LD55"/>
<keyword evidence="6" id="KW-0630">Potassium</keyword>
<evidence type="ECO:0000313" key="14">
    <source>
        <dbReference type="Proteomes" id="UP000562027"/>
    </source>
</evidence>
<dbReference type="Gene3D" id="1.10.287.70">
    <property type="match status" value="1"/>
</dbReference>
<dbReference type="GO" id="GO:0008076">
    <property type="term" value="C:voltage-gated potassium channel complex"/>
    <property type="evidence" value="ECO:0007669"/>
    <property type="project" value="InterPro"/>
</dbReference>
<dbReference type="Proteomes" id="UP000562027">
    <property type="component" value="Unassembled WGS sequence"/>
</dbReference>
<evidence type="ECO:0000256" key="1">
    <source>
        <dbReference type="ARBA" id="ARBA00004141"/>
    </source>
</evidence>
<dbReference type="Pfam" id="PF00520">
    <property type="entry name" value="Ion_trans"/>
    <property type="match status" value="1"/>
</dbReference>
<accession>A0A840LD55</accession>
<evidence type="ECO:0000256" key="8">
    <source>
        <dbReference type="ARBA" id="ARBA00023065"/>
    </source>
</evidence>
<feature type="transmembrane region" description="Helical" evidence="11">
    <location>
        <begin position="165"/>
        <end position="186"/>
    </location>
</feature>
<name>A0A840LD55_9BURK</name>
<dbReference type="GO" id="GO:0001508">
    <property type="term" value="P:action potential"/>
    <property type="evidence" value="ECO:0007669"/>
    <property type="project" value="TreeGrafter"/>
</dbReference>
<proteinExistence type="predicted"/>
<dbReference type="InterPro" id="IPR028325">
    <property type="entry name" value="VG_K_chnl"/>
</dbReference>
<comment type="subcellular location">
    <subcellularLocation>
        <location evidence="1">Membrane</location>
        <topology evidence="1">Multi-pass membrane protein</topology>
    </subcellularLocation>
</comment>
<evidence type="ECO:0000256" key="10">
    <source>
        <dbReference type="ARBA" id="ARBA00023303"/>
    </source>
</evidence>
<organism evidence="13 14">
    <name type="scientific">Roseateles oligotrophus</name>
    <dbReference type="NCBI Taxonomy" id="1769250"/>
    <lineage>
        <taxon>Bacteria</taxon>
        <taxon>Pseudomonadati</taxon>
        <taxon>Pseudomonadota</taxon>
        <taxon>Betaproteobacteria</taxon>
        <taxon>Burkholderiales</taxon>
        <taxon>Sphaerotilaceae</taxon>
        <taxon>Roseateles</taxon>
    </lineage>
</organism>
<feature type="transmembrane region" description="Helical" evidence="11">
    <location>
        <begin position="67"/>
        <end position="88"/>
    </location>
</feature>
<keyword evidence="2" id="KW-0813">Transport</keyword>
<reference evidence="13 14" key="1">
    <citation type="submission" date="2020-08" db="EMBL/GenBank/DDBJ databases">
        <title>Functional genomics of gut bacteria from endangered species of beetles.</title>
        <authorList>
            <person name="Carlos-Shanley C."/>
        </authorList>
    </citation>
    <scope>NUCLEOTIDE SEQUENCE [LARGE SCALE GENOMIC DNA]</scope>
    <source>
        <strain evidence="13 14">S00239</strain>
    </source>
</reference>
<evidence type="ECO:0000256" key="6">
    <source>
        <dbReference type="ARBA" id="ARBA00022958"/>
    </source>
</evidence>
<evidence type="ECO:0000256" key="5">
    <source>
        <dbReference type="ARBA" id="ARBA00022826"/>
    </source>
</evidence>
<evidence type="ECO:0000313" key="13">
    <source>
        <dbReference type="EMBL" id="MBB4843257.1"/>
    </source>
</evidence>
<keyword evidence="4 11" id="KW-0812">Transmembrane</keyword>
<evidence type="ECO:0000256" key="4">
    <source>
        <dbReference type="ARBA" id="ARBA00022692"/>
    </source>
</evidence>
<feature type="transmembrane region" description="Helical" evidence="11">
    <location>
        <begin position="42"/>
        <end position="61"/>
    </location>
</feature>
<dbReference type="InterPro" id="IPR005821">
    <property type="entry name" value="Ion_trans_dom"/>
</dbReference>
<dbReference type="EMBL" id="JACHLP010000003">
    <property type="protein sequence ID" value="MBB4843257.1"/>
    <property type="molecule type" value="Genomic_DNA"/>
</dbReference>
<evidence type="ECO:0000259" key="12">
    <source>
        <dbReference type="Pfam" id="PF00520"/>
    </source>
</evidence>
<gene>
    <name evidence="13" type="ORF">HNP55_001776</name>
</gene>
<keyword evidence="7 11" id="KW-1133">Transmembrane helix</keyword>